<proteinExistence type="inferred from homology"/>
<evidence type="ECO:0000256" key="3">
    <source>
        <dbReference type="ARBA" id="ARBA00022679"/>
    </source>
</evidence>
<dbReference type="Gene3D" id="3.40.50.720">
    <property type="entry name" value="NAD(P)-binding Rossmann-like Domain"/>
    <property type="match status" value="1"/>
</dbReference>
<evidence type="ECO:0000256" key="2">
    <source>
        <dbReference type="ARBA" id="ARBA00006464"/>
    </source>
</evidence>
<evidence type="ECO:0000313" key="10">
    <source>
        <dbReference type="Proteomes" id="UP000031967"/>
    </source>
</evidence>
<dbReference type="InterPro" id="IPR017473">
    <property type="entry name" value="Undecaprenyl-P_gluc_Ptfrase"/>
</dbReference>
<gene>
    <name evidence="9" type="ORF">SD70_24705</name>
</gene>
<dbReference type="RefSeq" id="WP_041050618.1">
    <property type="nucleotide sequence ID" value="NZ_JXAK01000053.1"/>
</dbReference>
<dbReference type="Pfam" id="PF13727">
    <property type="entry name" value="CoA_binding_3"/>
    <property type="match status" value="1"/>
</dbReference>
<evidence type="ECO:0000256" key="7">
    <source>
        <dbReference type="SAM" id="Phobius"/>
    </source>
</evidence>
<name>A0ABR5ACE9_9BACL</name>
<feature type="transmembrane region" description="Helical" evidence="7">
    <location>
        <begin position="286"/>
        <end position="307"/>
    </location>
</feature>
<dbReference type="Proteomes" id="UP000031967">
    <property type="component" value="Unassembled WGS sequence"/>
</dbReference>
<dbReference type="NCBIfam" id="TIGR03023">
    <property type="entry name" value="WcaJ_sugtrans"/>
    <property type="match status" value="1"/>
</dbReference>
<comment type="caution">
    <text evidence="9">The sequence shown here is derived from an EMBL/GenBank/DDBJ whole genome shotgun (WGS) entry which is preliminary data.</text>
</comment>
<dbReference type="Pfam" id="PF02397">
    <property type="entry name" value="Bac_transf"/>
    <property type="match status" value="1"/>
</dbReference>
<dbReference type="PANTHER" id="PTHR30576">
    <property type="entry name" value="COLANIC BIOSYNTHESIS UDP-GLUCOSE LIPID CARRIER TRANSFERASE"/>
    <property type="match status" value="1"/>
</dbReference>
<dbReference type="PANTHER" id="PTHR30576:SF0">
    <property type="entry name" value="UNDECAPRENYL-PHOSPHATE N-ACETYLGALACTOSAMINYL 1-PHOSPHATE TRANSFERASE-RELATED"/>
    <property type="match status" value="1"/>
</dbReference>
<dbReference type="SUPFAM" id="SSF51735">
    <property type="entry name" value="NAD(P)-binding Rossmann-fold domains"/>
    <property type="match status" value="1"/>
</dbReference>
<comment type="similarity">
    <text evidence="2">Belongs to the bacterial sugar transferase family.</text>
</comment>
<evidence type="ECO:0000313" key="9">
    <source>
        <dbReference type="EMBL" id="KIL38730.1"/>
    </source>
</evidence>
<evidence type="ECO:0000256" key="1">
    <source>
        <dbReference type="ARBA" id="ARBA00004141"/>
    </source>
</evidence>
<keyword evidence="3" id="KW-0808">Transferase</keyword>
<keyword evidence="4 7" id="KW-0812">Transmembrane</keyword>
<comment type="subcellular location">
    <subcellularLocation>
        <location evidence="1">Membrane</location>
        <topology evidence="1">Multi-pass membrane protein</topology>
    </subcellularLocation>
</comment>
<dbReference type="EMBL" id="JXAK01000053">
    <property type="protein sequence ID" value="KIL38730.1"/>
    <property type="molecule type" value="Genomic_DNA"/>
</dbReference>
<feature type="transmembrane region" description="Helical" evidence="7">
    <location>
        <begin position="82"/>
        <end position="103"/>
    </location>
</feature>
<keyword evidence="5 7" id="KW-1133">Transmembrane helix</keyword>
<keyword evidence="10" id="KW-1185">Reference proteome</keyword>
<protein>
    <submittedName>
        <fullName evidence="9">UDP-phosphate glucose phosphotransferase</fullName>
    </submittedName>
</protein>
<dbReference type="InterPro" id="IPR017475">
    <property type="entry name" value="EPS_sugar_tfrase"/>
</dbReference>
<keyword evidence="6 7" id="KW-0472">Membrane</keyword>
<evidence type="ECO:0000256" key="6">
    <source>
        <dbReference type="ARBA" id="ARBA00023136"/>
    </source>
</evidence>
<dbReference type="NCBIfam" id="TIGR03025">
    <property type="entry name" value="EPS_sugtrans"/>
    <property type="match status" value="1"/>
</dbReference>
<feature type="transmembrane region" description="Helical" evidence="7">
    <location>
        <begin position="109"/>
        <end position="131"/>
    </location>
</feature>
<feature type="transmembrane region" description="Helical" evidence="7">
    <location>
        <begin position="50"/>
        <end position="70"/>
    </location>
</feature>
<feature type="transmembrane region" description="Helical" evidence="7">
    <location>
        <begin position="12"/>
        <end position="30"/>
    </location>
</feature>
<evidence type="ECO:0000259" key="8">
    <source>
        <dbReference type="Pfam" id="PF02397"/>
    </source>
</evidence>
<evidence type="ECO:0000256" key="4">
    <source>
        <dbReference type="ARBA" id="ARBA00022692"/>
    </source>
</evidence>
<dbReference type="InterPro" id="IPR036291">
    <property type="entry name" value="NAD(P)-bd_dom_sf"/>
</dbReference>
<organism evidence="9 10">
    <name type="scientific">Gordoniibacillus kamchatkensis</name>
    <dbReference type="NCBI Taxonomy" id="1590651"/>
    <lineage>
        <taxon>Bacteria</taxon>
        <taxon>Bacillati</taxon>
        <taxon>Bacillota</taxon>
        <taxon>Bacilli</taxon>
        <taxon>Bacillales</taxon>
        <taxon>Paenibacillaceae</taxon>
        <taxon>Gordoniibacillus</taxon>
    </lineage>
</organism>
<sequence>MIRQSQSFLSQLYAFLDFICIEIAFLFSWWLKFQSGWIAFESTLPFKHYLLWSVMYGVICIFFGYSINFYQAKRKKGFSYEIARLVQIHVISLLLLLSVLFVFKEVHVSRSYLILFLVNGLLLTSFYRYVLKTTLRRLREKGYNKQFVLILGAGSLGQRFARNLQLHPDLGFEIVGFLDDADIDDVDLQWNRKKVLGKIDELEDIIERLIIDEVIIALPLEAHNKYGKIVNVCEKAGVKTLIIPDFFDYLPSRPYFDNFAGMPLINVRDIPLDEFRNRFFKRLFDITFSLAAIVVTLPVMALVAAAIKLTSPGPIIFKQERVGLNRRKFMMYKFRTMKVMPEGMSDTQWTVENDPRRTKLGAFLRRTSLDELPQFFNVLFGHMSVVGPRPERPFFVEQFKEEVPKYMVKHHIRPGITGWAQSNGLRGDTSIEERIRHDLYYIENWSFLLDIKIIWKTIVNGFVNKNAY</sequence>
<feature type="domain" description="Bacterial sugar transferase" evidence="8">
    <location>
        <begin position="281"/>
        <end position="460"/>
    </location>
</feature>
<evidence type="ECO:0000256" key="5">
    <source>
        <dbReference type="ARBA" id="ARBA00022989"/>
    </source>
</evidence>
<reference evidence="9 10" key="1">
    <citation type="submission" date="2014-12" db="EMBL/GenBank/DDBJ databases">
        <title>Draft genome sequence of Paenibacillus kamchatkensis strain B-2647.</title>
        <authorList>
            <person name="Karlyshev A.V."/>
            <person name="Kudryashova E.B."/>
        </authorList>
    </citation>
    <scope>NUCLEOTIDE SEQUENCE [LARGE SCALE GENOMIC DNA]</scope>
    <source>
        <strain evidence="9 10">VKM B-2647</strain>
    </source>
</reference>
<dbReference type="InterPro" id="IPR003362">
    <property type="entry name" value="Bact_transf"/>
</dbReference>
<accession>A0ABR5ACE9</accession>